<organism evidence="2 3">
    <name type="scientific">Wansuia hejianensis</name>
    <dbReference type="NCBI Taxonomy" id="2763667"/>
    <lineage>
        <taxon>Bacteria</taxon>
        <taxon>Bacillati</taxon>
        <taxon>Bacillota</taxon>
        <taxon>Clostridia</taxon>
        <taxon>Lachnospirales</taxon>
        <taxon>Lachnospiraceae</taxon>
        <taxon>Wansuia</taxon>
    </lineage>
</organism>
<dbReference type="Proteomes" id="UP000515860">
    <property type="component" value="Chromosome"/>
</dbReference>
<evidence type="ECO:0000313" key="3">
    <source>
        <dbReference type="Proteomes" id="UP000515860"/>
    </source>
</evidence>
<keyword evidence="3" id="KW-1185">Reference proteome</keyword>
<reference evidence="2 3" key="1">
    <citation type="submission" date="2020-08" db="EMBL/GenBank/DDBJ databases">
        <authorList>
            <person name="Liu C."/>
            <person name="Sun Q."/>
        </authorList>
    </citation>
    <scope>NUCLEOTIDE SEQUENCE [LARGE SCALE GENOMIC DNA]</scope>
    <source>
        <strain evidence="2 3">NSJ-29</strain>
    </source>
</reference>
<dbReference type="EMBL" id="CP060635">
    <property type="protein sequence ID" value="QNM07380.1"/>
    <property type="molecule type" value="Genomic_DNA"/>
</dbReference>
<protein>
    <recommendedName>
        <fullName evidence="1">Alpha/beta hydrolase domain-containing protein</fullName>
    </recommendedName>
</protein>
<dbReference type="RefSeq" id="WP_118647686.1">
    <property type="nucleotide sequence ID" value="NZ_CP060635.1"/>
</dbReference>
<feature type="domain" description="Alpha/beta hydrolase" evidence="1">
    <location>
        <begin position="8"/>
        <end position="462"/>
    </location>
</feature>
<dbReference type="Pfam" id="PF20091">
    <property type="entry name" value="Abhydrolase_10"/>
    <property type="match status" value="1"/>
</dbReference>
<evidence type="ECO:0000313" key="2">
    <source>
        <dbReference type="EMBL" id="QNM07380.1"/>
    </source>
</evidence>
<evidence type="ECO:0000259" key="1">
    <source>
        <dbReference type="Pfam" id="PF20091"/>
    </source>
</evidence>
<proteinExistence type="predicted"/>
<gene>
    <name evidence="2" type="ORF">H9Q79_10555</name>
</gene>
<sequence length="477" mass="53951">MIERIEKIATTEESHPFAAAAVKCGFAEKGYLEEEYFIHGSSNVYGWKEGRKTVIFPECPYTNRLLVRRPENPQGFSGNVVVEILNSTSFIDFDRCWALNYRYLMRNGDIYIGITSKPNVIPAMLKVDEARYRPLNWANPVKDPVYGMEDKDLGNMEGASSPETEDGLFWDMLTDLALLLRKKGNELIGNYGPYYQYLAGWSQSGGYMIRFINEFAYEKELEVPYFDGYYSAGSAGSCMPDLNQGCGRTAMKSSRKLKKVLQPFLEMHTESENALWGNAESRGVTTFEKEMQYCVYDVPGATHDGKSTMIDYYLGDVDVFLAGIVPNYPGKETHPNDFPYEVAFQAALSLLYGWVRDGRRPFTAEPVRVDEHLVNLVDGSGNAVGGFRLPFVEVPLCIYHPVCTPMKPDFAFASTLFGYVENYSRERAEGLYGSREGYLERFRKSLRDCVSRGLVLEADQELCMAYALRKAAEVFGE</sequence>
<dbReference type="InterPro" id="IPR045394">
    <property type="entry name" value="Abhydrolase_dom"/>
</dbReference>
<name>A0A7G9G998_9FIRM</name>
<dbReference type="KEGG" id="whj:H9Q79_10555"/>
<dbReference type="AlphaFoldDB" id="A0A7G9G998"/>
<accession>A0A7G9G998</accession>